<dbReference type="OrthoDB" id="205981at2157"/>
<dbReference type="KEGG" id="hxa:Halxa_0298"/>
<proteinExistence type="predicted"/>
<dbReference type="EMBL" id="CP002842">
    <property type="protein sequence ID" value="AEH39537.1"/>
    <property type="molecule type" value="Genomic_DNA"/>
</dbReference>
<dbReference type="GeneID" id="10795651"/>
<evidence type="ECO:0000313" key="1">
    <source>
        <dbReference type="EMBL" id="AEH39537.1"/>
    </source>
</evidence>
<dbReference type="Proteomes" id="UP000006794">
    <property type="component" value="Plasmid pHALXA03"/>
</dbReference>
<name>F8DEU7_HALXS</name>
<sequence length="129" mass="14431">MATTGHPPTLESELSAIGVALEGPSADYPLVTRRVRALVSTAEPFETLRDLLRTESRLRVDPPGRWTAEKQQARERSWSGYGSVVRLRKQGRLGPWTVLEDGEVLVSEVDRRVAFEIAGDRMQRIAFAE</sequence>
<reference evidence="2" key="1">
    <citation type="journal article" date="2012" name="Stand. Genomic Sci.">
        <title>Complete genome sequence of Halopiger xanaduensis type strain (SH-6(T)).</title>
        <authorList>
            <person name="Anderson I."/>
            <person name="Tindall B.J."/>
            <person name="Rohde M."/>
            <person name="Lucas S."/>
            <person name="Han J."/>
            <person name="Lapidus A."/>
            <person name="Cheng J.F."/>
            <person name="Goodwin L."/>
            <person name="Pitluck S."/>
            <person name="Peters L."/>
            <person name="Pati A."/>
            <person name="Mikhailova N."/>
            <person name="Pagani I."/>
            <person name="Teshima H."/>
            <person name="Han C."/>
            <person name="Tapia R."/>
            <person name="Land M."/>
            <person name="Woyke T."/>
            <person name="Klenk H.P."/>
            <person name="Kyrpides N."/>
            <person name="Ivanova N."/>
        </authorList>
    </citation>
    <scope>NUCLEOTIDE SEQUENCE [LARGE SCALE GENOMIC DNA]</scope>
    <source>
        <strain evidence="2">DSM 18323 / JCM 14033 / SH-6</strain>
        <plasmid evidence="2">Plasmid pHALXA03</plasmid>
    </source>
</reference>
<organism evidence="1 2">
    <name type="scientific">Halopiger xanaduensis (strain DSM 18323 / JCM 14033 / SH-6)</name>
    <dbReference type="NCBI Taxonomy" id="797210"/>
    <lineage>
        <taxon>Archaea</taxon>
        <taxon>Methanobacteriati</taxon>
        <taxon>Methanobacteriota</taxon>
        <taxon>Stenosarchaea group</taxon>
        <taxon>Halobacteria</taxon>
        <taxon>Halobacteriales</taxon>
        <taxon>Natrialbaceae</taxon>
        <taxon>Halopiger</taxon>
    </lineage>
</organism>
<dbReference type="HOGENOM" id="CLU_1943830_0_0_2"/>
<gene>
    <name evidence="1" type="ordered locus">Halxa_0298</name>
</gene>
<keyword evidence="1" id="KW-0614">Plasmid</keyword>
<geneLocation type="plasmid" evidence="1 2">
    <name>pHALXA03</name>
</geneLocation>
<dbReference type="AlphaFoldDB" id="F8DEU7"/>
<keyword evidence="2" id="KW-1185">Reference proteome</keyword>
<protein>
    <submittedName>
        <fullName evidence="1">Uncharacterized protein</fullName>
    </submittedName>
</protein>
<dbReference type="RefSeq" id="WP_013876075.1">
    <property type="nucleotide sequence ID" value="NC_015659.1"/>
</dbReference>
<evidence type="ECO:0000313" key="2">
    <source>
        <dbReference type="Proteomes" id="UP000006794"/>
    </source>
</evidence>
<accession>F8DEU7</accession>